<name>A0A5B7EBH7_PORTR</name>
<protein>
    <submittedName>
        <fullName evidence="1">Uncharacterized protein</fullName>
    </submittedName>
</protein>
<gene>
    <name evidence="1" type="ORF">E2C01_024904</name>
</gene>
<comment type="caution">
    <text evidence="1">The sequence shown here is derived from an EMBL/GenBank/DDBJ whole genome shotgun (WGS) entry which is preliminary data.</text>
</comment>
<evidence type="ECO:0000313" key="2">
    <source>
        <dbReference type="Proteomes" id="UP000324222"/>
    </source>
</evidence>
<evidence type="ECO:0000313" key="1">
    <source>
        <dbReference type="EMBL" id="MPC31610.1"/>
    </source>
</evidence>
<proteinExistence type="predicted"/>
<keyword evidence="2" id="KW-1185">Reference proteome</keyword>
<dbReference type="AlphaFoldDB" id="A0A5B7EBH7"/>
<dbReference type="Proteomes" id="UP000324222">
    <property type="component" value="Unassembled WGS sequence"/>
</dbReference>
<dbReference type="EMBL" id="VSRR010002473">
    <property type="protein sequence ID" value="MPC31610.1"/>
    <property type="molecule type" value="Genomic_DNA"/>
</dbReference>
<sequence>MCPSIEGVNKYLLFKEVKRTGEGWKGKGTEGSGMGEFQFNGISDFPAARIKAASRFNVFSDPPVHYTTNSSINVCFKRNSGTILSSQVARFTRSARRENEAGSSSPYTLNNA</sequence>
<accession>A0A5B7EBH7</accession>
<organism evidence="1 2">
    <name type="scientific">Portunus trituberculatus</name>
    <name type="common">Swimming crab</name>
    <name type="synonym">Neptunus trituberculatus</name>
    <dbReference type="NCBI Taxonomy" id="210409"/>
    <lineage>
        <taxon>Eukaryota</taxon>
        <taxon>Metazoa</taxon>
        <taxon>Ecdysozoa</taxon>
        <taxon>Arthropoda</taxon>
        <taxon>Crustacea</taxon>
        <taxon>Multicrustacea</taxon>
        <taxon>Malacostraca</taxon>
        <taxon>Eumalacostraca</taxon>
        <taxon>Eucarida</taxon>
        <taxon>Decapoda</taxon>
        <taxon>Pleocyemata</taxon>
        <taxon>Brachyura</taxon>
        <taxon>Eubrachyura</taxon>
        <taxon>Portunoidea</taxon>
        <taxon>Portunidae</taxon>
        <taxon>Portuninae</taxon>
        <taxon>Portunus</taxon>
    </lineage>
</organism>
<reference evidence="1 2" key="1">
    <citation type="submission" date="2019-05" db="EMBL/GenBank/DDBJ databases">
        <title>Another draft genome of Portunus trituberculatus and its Hox gene families provides insights of decapod evolution.</title>
        <authorList>
            <person name="Jeong J.-H."/>
            <person name="Song I."/>
            <person name="Kim S."/>
            <person name="Choi T."/>
            <person name="Kim D."/>
            <person name="Ryu S."/>
            <person name="Kim W."/>
        </authorList>
    </citation>
    <scope>NUCLEOTIDE SEQUENCE [LARGE SCALE GENOMIC DNA]</scope>
    <source>
        <tissue evidence="1">Muscle</tissue>
    </source>
</reference>